<gene>
    <name evidence="2" type="ORF">GCM10012275_57290</name>
</gene>
<comment type="caution">
    <text evidence="2">The sequence shown here is derived from an EMBL/GenBank/DDBJ whole genome shotgun (WGS) entry which is preliminary data.</text>
</comment>
<feature type="region of interest" description="Disordered" evidence="1">
    <location>
        <begin position="1"/>
        <end position="20"/>
    </location>
</feature>
<proteinExistence type="predicted"/>
<reference evidence="2" key="1">
    <citation type="journal article" date="2014" name="Int. J. Syst. Evol. Microbiol.">
        <title>Complete genome sequence of Corynebacterium casei LMG S-19264T (=DSM 44701T), isolated from a smear-ripened cheese.</title>
        <authorList>
            <consortium name="US DOE Joint Genome Institute (JGI-PGF)"/>
            <person name="Walter F."/>
            <person name="Albersmeier A."/>
            <person name="Kalinowski J."/>
            <person name="Ruckert C."/>
        </authorList>
    </citation>
    <scope>NUCLEOTIDE SEQUENCE</scope>
    <source>
        <strain evidence="2">CGMCC 4.5737</strain>
    </source>
</reference>
<sequence>MRRPMTVGNAFPRHGDGTGVTSDVVERGNVSLSVYLRRLCWSPERLAREINRVAGAGTISPKAPYGWLKGAYPRGNVPDIVAEILSIQLHEDVTVNQVWPTRRSGQIDSPHGALASTTGNERSSRLDTDHLDTWMDESAPSETAPLPGAHLISAAVDWLTEPLPPPRPQPSGVELTSEALELIDNRIAQLRHLDDTQGGPLVLDWIRHDLRWVSGLLRNCSYDRFQAVRLHQHMAELAQLAGWLAADLGRHGNAQRYLLVGLRAASKAGDRQLGAHILSCLSYQAAWNGLGKDALRLVRLARKGVVDPLRGRLSALLATREARAHANLMDVAAFQRAAAEAAESYASAGSVVDPSWASWVVPAVLAADEGRSWLDMGQPQRAEPELVRGLTLFGDEQPRNRLLHTISLAEARLDLGELDGAAEAVHAALELTSHLSSKRVRDRLAKVHAALARLDSASSRAARTRIEDVLGPRSATIDMGRPHAC</sequence>
<evidence type="ECO:0000313" key="3">
    <source>
        <dbReference type="Proteomes" id="UP000637578"/>
    </source>
</evidence>
<name>A0A8J3FWP7_9PSEU</name>
<reference evidence="2" key="2">
    <citation type="submission" date="2020-09" db="EMBL/GenBank/DDBJ databases">
        <authorList>
            <person name="Sun Q."/>
            <person name="Zhou Y."/>
        </authorList>
    </citation>
    <scope>NUCLEOTIDE SEQUENCE</scope>
    <source>
        <strain evidence="2">CGMCC 4.5737</strain>
    </source>
</reference>
<keyword evidence="3" id="KW-1185">Reference proteome</keyword>
<evidence type="ECO:0000313" key="2">
    <source>
        <dbReference type="EMBL" id="GGM79236.1"/>
    </source>
</evidence>
<dbReference type="Proteomes" id="UP000637578">
    <property type="component" value="Unassembled WGS sequence"/>
</dbReference>
<accession>A0A8J3FWP7</accession>
<feature type="region of interest" description="Disordered" evidence="1">
    <location>
        <begin position="102"/>
        <end position="126"/>
    </location>
</feature>
<dbReference type="AlphaFoldDB" id="A0A8J3FWP7"/>
<organism evidence="2 3">
    <name type="scientific">Longimycelium tulufanense</name>
    <dbReference type="NCBI Taxonomy" id="907463"/>
    <lineage>
        <taxon>Bacteria</taxon>
        <taxon>Bacillati</taxon>
        <taxon>Actinomycetota</taxon>
        <taxon>Actinomycetes</taxon>
        <taxon>Pseudonocardiales</taxon>
        <taxon>Pseudonocardiaceae</taxon>
        <taxon>Longimycelium</taxon>
    </lineage>
</organism>
<dbReference type="InterPro" id="IPR011990">
    <property type="entry name" value="TPR-like_helical_dom_sf"/>
</dbReference>
<dbReference type="EMBL" id="BMMK01000043">
    <property type="protein sequence ID" value="GGM79236.1"/>
    <property type="molecule type" value="Genomic_DNA"/>
</dbReference>
<protein>
    <submittedName>
        <fullName evidence="2">Uncharacterized protein</fullName>
    </submittedName>
</protein>
<dbReference type="Gene3D" id="1.25.40.10">
    <property type="entry name" value="Tetratricopeptide repeat domain"/>
    <property type="match status" value="1"/>
</dbReference>
<evidence type="ECO:0000256" key="1">
    <source>
        <dbReference type="SAM" id="MobiDB-lite"/>
    </source>
</evidence>